<sequence>MGQHGSPQLWRSVHRSAPTCTTVYQRRSLQGCAHTAVSVWHSQPRAVGGHARPRLSPSPPHAAISTSPRRLPPAGSHQRPGLLLSHSHAAPPGCLMAPQALHRLSRYVRSAFCPQRSTPPASVSAGEVKPGHTMSSAPLQPGMRWQAPSLLLCSHYCFVSLVSALCSSVVSGKGFIHARVFVFWGGRLPGTFLHTFCSLSRIDGSLLTGFLADNESELEQH</sequence>
<accession>A0AAV7PY98</accession>
<proteinExistence type="predicted"/>
<dbReference type="AlphaFoldDB" id="A0AAV7PY98"/>
<protein>
    <submittedName>
        <fullName evidence="2">Uncharacterized protein</fullName>
    </submittedName>
</protein>
<name>A0AAV7PY98_PLEWA</name>
<gene>
    <name evidence="2" type="ORF">NDU88_011380</name>
</gene>
<organism evidence="2 3">
    <name type="scientific">Pleurodeles waltl</name>
    <name type="common">Iberian ribbed newt</name>
    <dbReference type="NCBI Taxonomy" id="8319"/>
    <lineage>
        <taxon>Eukaryota</taxon>
        <taxon>Metazoa</taxon>
        <taxon>Chordata</taxon>
        <taxon>Craniata</taxon>
        <taxon>Vertebrata</taxon>
        <taxon>Euteleostomi</taxon>
        <taxon>Amphibia</taxon>
        <taxon>Batrachia</taxon>
        <taxon>Caudata</taxon>
        <taxon>Salamandroidea</taxon>
        <taxon>Salamandridae</taxon>
        <taxon>Pleurodelinae</taxon>
        <taxon>Pleurodeles</taxon>
    </lineage>
</organism>
<evidence type="ECO:0000313" key="2">
    <source>
        <dbReference type="EMBL" id="KAJ1133081.1"/>
    </source>
</evidence>
<dbReference type="Proteomes" id="UP001066276">
    <property type="component" value="Chromosome 7"/>
</dbReference>
<evidence type="ECO:0000256" key="1">
    <source>
        <dbReference type="SAM" id="MobiDB-lite"/>
    </source>
</evidence>
<feature type="region of interest" description="Disordered" evidence="1">
    <location>
        <begin position="45"/>
        <end position="83"/>
    </location>
</feature>
<keyword evidence="3" id="KW-1185">Reference proteome</keyword>
<reference evidence="2" key="1">
    <citation type="journal article" date="2022" name="bioRxiv">
        <title>Sequencing and chromosome-scale assembly of the giantPleurodeles waltlgenome.</title>
        <authorList>
            <person name="Brown T."/>
            <person name="Elewa A."/>
            <person name="Iarovenko S."/>
            <person name="Subramanian E."/>
            <person name="Araus A.J."/>
            <person name="Petzold A."/>
            <person name="Susuki M."/>
            <person name="Suzuki K.-i.T."/>
            <person name="Hayashi T."/>
            <person name="Toyoda A."/>
            <person name="Oliveira C."/>
            <person name="Osipova E."/>
            <person name="Leigh N.D."/>
            <person name="Simon A."/>
            <person name="Yun M.H."/>
        </authorList>
    </citation>
    <scope>NUCLEOTIDE SEQUENCE</scope>
    <source>
        <strain evidence="2">20211129_DDA</strain>
        <tissue evidence="2">Liver</tissue>
    </source>
</reference>
<comment type="caution">
    <text evidence="2">The sequence shown here is derived from an EMBL/GenBank/DDBJ whole genome shotgun (WGS) entry which is preliminary data.</text>
</comment>
<dbReference type="EMBL" id="JANPWB010000011">
    <property type="protein sequence ID" value="KAJ1133081.1"/>
    <property type="molecule type" value="Genomic_DNA"/>
</dbReference>
<evidence type="ECO:0000313" key="3">
    <source>
        <dbReference type="Proteomes" id="UP001066276"/>
    </source>
</evidence>